<evidence type="ECO:0000313" key="3">
    <source>
        <dbReference type="Proteomes" id="UP000245764"/>
    </source>
</evidence>
<evidence type="ECO:0000256" key="1">
    <source>
        <dbReference type="SAM" id="MobiDB-lite"/>
    </source>
</evidence>
<dbReference type="EMBL" id="LT854255">
    <property type="protein sequence ID" value="SMR48455.1"/>
    <property type="molecule type" value="Genomic_DNA"/>
</dbReference>
<proteinExistence type="predicted"/>
<reference evidence="3" key="1">
    <citation type="submission" date="2017-05" db="EMBL/GenBank/DDBJ databases">
        <authorList>
            <person name="Song R."/>
            <person name="Chenine A.L."/>
            <person name="Ruprecht R.M."/>
        </authorList>
    </citation>
    <scope>NUCLEOTIDE SEQUENCE [LARGE SCALE GENOMIC DNA]</scope>
</reference>
<feature type="compositionally biased region" description="Polar residues" evidence="1">
    <location>
        <begin position="12"/>
        <end position="21"/>
    </location>
</feature>
<gene>
    <name evidence="2" type="ORF">ZT1E4_G3845</name>
</gene>
<name>A0A2H1G4H0_ZYMTR</name>
<feature type="region of interest" description="Disordered" evidence="1">
    <location>
        <begin position="1"/>
        <end position="91"/>
    </location>
</feature>
<sequence>MTAQSREEQDFDTCQNQTPASNDEALSAAESNSAPGTPLEEQGAASHRPPDEDGDYQDDTLSMSSGDMTHADSLHSGDSTGGVDDPEENDVQETIAGWIDNFMNFGPHQHRYSPKHGRPLPICDYVVWNALQTAPLTPSRS</sequence>
<protein>
    <submittedName>
        <fullName evidence="2">Uncharacterized protein</fullName>
    </submittedName>
</protein>
<accession>A0A2H1G4H0</accession>
<dbReference type="AlphaFoldDB" id="A0A2H1G4H0"/>
<dbReference type="Proteomes" id="UP000245764">
    <property type="component" value="Chromosome 3"/>
</dbReference>
<evidence type="ECO:0000313" key="2">
    <source>
        <dbReference type="EMBL" id="SMR48455.1"/>
    </source>
</evidence>
<organism evidence="2 3">
    <name type="scientific">Zymoseptoria tritici ST99CH_1E4</name>
    <dbReference type="NCBI Taxonomy" id="1276532"/>
    <lineage>
        <taxon>Eukaryota</taxon>
        <taxon>Fungi</taxon>
        <taxon>Dikarya</taxon>
        <taxon>Ascomycota</taxon>
        <taxon>Pezizomycotina</taxon>
        <taxon>Dothideomycetes</taxon>
        <taxon>Dothideomycetidae</taxon>
        <taxon>Mycosphaerellales</taxon>
        <taxon>Mycosphaerellaceae</taxon>
        <taxon>Zymoseptoria</taxon>
    </lineage>
</organism>